<evidence type="ECO:0000256" key="3">
    <source>
        <dbReference type="ARBA" id="ARBA00022763"/>
    </source>
</evidence>
<evidence type="ECO:0000256" key="7">
    <source>
        <dbReference type="ARBA" id="ARBA00023239"/>
    </source>
</evidence>
<evidence type="ECO:0000256" key="5">
    <source>
        <dbReference type="ARBA" id="ARBA00023124"/>
    </source>
</evidence>
<dbReference type="EC" id="3.4.-.-" evidence="8"/>
<proteinExistence type="inferred from homology"/>
<dbReference type="EMBL" id="FOMJ01000001">
    <property type="protein sequence ID" value="SFC91072.1"/>
    <property type="molecule type" value="Genomic_DNA"/>
</dbReference>
<evidence type="ECO:0000256" key="1">
    <source>
        <dbReference type="ARBA" id="ARBA00008136"/>
    </source>
</evidence>
<dbReference type="GO" id="GO:0016829">
    <property type="term" value="F:lyase activity"/>
    <property type="evidence" value="ECO:0007669"/>
    <property type="project" value="UniProtKB-KW"/>
</dbReference>
<dbReference type="GO" id="GO:0003697">
    <property type="term" value="F:single-stranded DNA binding"/>
    <property type="evidence" value="ECO:0007669"/>
    <property type="project" value="InterPro"/>
</dbReference>
<keyword evidence="7" id="KW-0456">Lyase</keyword>
<accession>A0A1I1N1N1</accession>
<dbReference type="GO" id="GO:0008233">
    <property type="term" value="F:peptidase activity"/>
    <property type="evidence" value="ECO:0007669"/>
    <property type="project" value="UniProtKB-KW"/>
</dbReference>
<keyword evidence="10" id="KW-1185">Reference proteome</keyword>
<dbReference type="InterPro" id="IPR036590">
    <property type="entry name" value="SRAP-like"/>
</dbReference>
<keyword evidence="6" id="KW-0238">DNA-binding</keyword>
<dbReference type="PANTHER" id="PTHR13604:SF0">
    <property type="entry name" value="ABASIC SITE PROCESSING PROTEIN HMCES"/>
    <property type="match status" value="1"/>
</dbReference>
<organism evidence="9 10">
    <name type="scientific">Thiohalospira halophila DSM 15071</name>
    <dbReference type="NCBI Taxonomy" id="1123397"/>
    <lineage>
        <taxon>Bacteria</taxon>
        <taxon>Pseudomonadati</taxon>
        <taxon>Pseudomonadota</taxon>
        <taxon>Gammaproteobacteria</taxon>
        <taxon>Thiohalospirales</taxon>
        <taxon>Thiohalospiraceae</taxon>
        <taxon>Thiohalospira</taxon>
    </lineage>
</organism>
<evidence type="ECO:0000313" key="9">
    <source>
        <dbReference type="EMBL" id="SFC91072.1"/>
    </source>
</evidence>
<dbReference type="Pfam" id="PF02586">
    <property type="entry name" value="SRAP"/>
    <property type="match status" value="1"/>
</dbReference>
<dbReference type="RefSeq" id="WP_093426756.1">
    <property type="nucleotide sequence ID" value="NZ_FOMJ01000001.1"/>
</dbReference>
<name>A0A1I1N1N1_9GAMM</name>
<sequence>MCGRYSRSRPLKVIAQLWLPEALRTVPAKDPGPHYNIPPGVDIPVFRSDEEGRAELAMPRWGFRPRWADESAPKPINARSEKVATSPWFQEAFAHRRCLVPADGWFEWREGPSSKQPYYITLAEEDPDPGMLFAGIWEPTPDGERAVCAILTQPARGPLTQIHPRQPVVLDPESRRDWLDPERVDREAVREAARPLDVERLRSWPVSTRVNRPAHDEPAVREAVEV</sequence>
<dbReference type="GO" id="GO:0006508">
    <property type="term" value="P:proteolysis"/>
    <property type="evidence" value="ECO:0007669"/>
    <property type="project" value="UniProtKB-KW"/>
</dbReference>
<evidence type="ECO:0000256" key="2">
    <source>
        <dbReference type="ARBA" id="ARBA00022670"/>
    </source>
</evidence>
<evidence type="ECO:0000256" key="8">
    <source>
        <dbReference type="RuleBase" id="RU364100"/>
    </source>
</evidence>
<dbReference type="Gene3D" id="3.90.1680.10">
    <property type="entry name" value="SOS response associated peptidase-like"/>
    <property type="match status" value="1"/>
</dbReference>
<dbReference type="SUPFAM" id="SSF143081">
    <property type="entry name" value="BB1717-like"/>
    <property type="match status" value="1"/>
</dbReference>
<evidence type="ECO:0000256" key="6">
    <source>
        <dbReference type="ARBA" id="ARBA00023125"/>
    </source>
</evidence>
<evidence type="ECO:0000313" key="10">
    <source>
        <dbReference type="Proteomes" id="UP000198611"/>
    </source>
</evidence>
<dbReference type="GO" id="GO:0106300">
    <property type="term" value="P:protein-DNA covalent cross-linking repair"/>
    <property type="evidence" value="ECO:0007669"/>
    <property type="project" value="InterPro"/>
</dbReference>
<keyword evidence="3" id="KW-0227">DNA damage</keyword>
<dbReference type="STRING" id="1123397.SAMN05660831_00052"/>
<gene>
    <name evidence="9" type="ORF">SAMN05660831_00052</name>
</gene>
<keyword evidence="4 8" id="KW-0378">Hydrolase</keyword>
<dbReference type="Proteomes" id="UP000198611">
    <property type="component" value="Unassembled WGS sequence"/>
</dbReference>
<dbReference type="OrthoDB" id="6192129at2"/>
<keyword evidence="2 8" id="KW-0645">Protease</keyword>
<dbReference type="AlphaFoldDB" id="A0A1I1N1N1"/>
<reference evidence="9 10" key="1">
    <citation type="submission" date="2016-10" db="EMBL/GenBank/DDBJ databases">
        <authorList>
            <person name="de Groot N.N."/>
        </authorList>
    </citation>
    <scope>NUCLEOTIDE SEQUENCE [LARGE SCALE GENOMIC DNA]</scope>
    <source>
        <strain evidence="9 10">HL3</strain>
    </source>
</reference>
<dbReference type="PANTHER" id="PTHR13604">
    <property type="entry name" value="DC12-RELATED"/>
    <property type="match status" value="1"/>
</dbReference>
<comment type="similarity">
    <text evidence="1 8">Belongs to the SOS response-associated peptidase family.</text>
</comment>
<dbReference type="InterPro" id="IPR003738">
    <property type="entry name" value="SRAP"/>
</dbReference>
<keyword evidence="5" id="KW-0190">Covalent protein-DNA linkage</keyword>
<protein>
    <recommendedName>
        <fullName evidence="8">Abasic site processing protein</fullName>
        <ecNumber evidence="8">3.4.-.-</ecNumber>
    </recommendedName>
</protein>
<evidence type="ECO:0000256" key="4">
    <source>
        <dbReference type="ARBA" id="ARBA00022801"/>
    </source>
</evidence>